<evidence type="ECO:0000256" key="4">
    <source>
        <dbReference type="ARBA" id="ARBA00022603"/>
    </source>
</evidence>
<gene>
    <name evidence="11" type="ORF">ASCRUDRAFT_81644</name>
</gene>
<proteinExistence type="inferred from homology"/>
<evidence type="ECO:0000256" key="7">
    <source>
        <dbReference type="ARBA" id="ARBA00022946"/>
    </source>
</evidence>
<keyword evidence="5" id="KW-0808">Transferase</keyword>
<dbReference type="FunCoup" id="A0A1D2VF11">
    <property type="interactions" value="252"/>
</dbReference>
<evidence type="ECO:0000313" key="11">
    <source>
        <dbReference type="EMBL" id="ODV60216.1"/>
    </source>
</evidence>
<sequence length="350" mass="39308">MSKDEYFGKNFAHIHAKQKRLDEQEDESRKFSNKRKFFGRFSNPLSDYIYGTNAVYAALNSNKRTIFSRILVYKPELSKTGSYSKIIKMCKEKEIPIEVLDSKQQLISYSNNNVHNGVILECNKITPTSIRSLNLIDNSENNHEYSIIRNSIYQDELEENTLTFKTINKKGSDSFDDSKYPLALFLDEITDSHNMGAIIRSAYFLGVDFIVMTAKNCASLSASVSKSSSGAVEFMNIFSTDTPLKFFDECRQNGWTFISTAVFENNENTKGSKITVPSIETADLSPLLDSSPCVLVLGSESKGVRKSLVQRSDYKVQIRSPRPEVLDGSSSIDSLNVSVASSLLISKFVE</sequence>
<evidence type="ECO:0000256" key="9">
    <source>
        <dbReference type="ARBA" id="ARBA00034881"/>
    </source>
</evidence>
<dbReference type="GO" id="GO:0005739">
    <property type="term" value="C:mitochondrion"/>
    <property type="evidence" value="ECO:0007669"/>
    <property type="project" value="UniProtKB-SubCell"/>
</dbReference>
<evidence type="ECO:0000256" key="6">
    <source>
        <dbReference type="ARBA" id="ARBA00022691"/>
    </source>
</evidence>
<dbReference type="Pfam" id="PF00588">
    <property type="entry name" value="SpoU_methylase"/>
    <property type="match status" value="1"/>
</dbReference>
<dbReference type="InterPro" id="IPR047182">
    <property type="entry name" value="MRM1"/>
</dbReference>
<keyword evidence="3" id="KW-0698">rRNA processing</keyword>
<dbReference type="GO" id="GO:0008989">
    <property type="term" value="F:rRNA (guanine-N1-)-methyltransferase activity"/>
    <property type="evidence" value="ECO:0007669"/>
    <property type="project" value="EnsemblFungi"/>
</dbReference>
<dbReference type="InterPro" id="IPR029026">
    <property type="entry name" value="tRNA_m1G_MTases_N"/>
</dbReference>
<dbReference type="Gene3D" id="3.40.1280.10">
    <property type="match status" value="1"/>
</dbReference>
<keyword evidence="12" id="KW-1185">Reference proteome</keyword>
<evidence type="ECO:0000256" key="5">
    <source>
        <dbReference type="ARBA" id="ARBA00022679"/>
    </source>
</evidence>
<comment type="similarity">
    <text evidence="2">Belongs to the class IV-like SAM-binding methyltransferase superfamily. RNA methyltransferase TrmH family.</text>
</comment>
<dbReference type="STRING" id="1344418.A0A1D2VF11"/>
<dbReference type="SMART" id="SM00967">
    <property type="entry name" value="SpoU_sub_bind"/>
    <property type="match status" value="1"/>
</dbReference>
<dbReference type="SUPFAM" id="SSF55315">
    <property type="entry name" value="L30e-like"/>
    <property type="match status" value="1"/>
</dbReference>
<evidence type="ECO:0000256" key="8">
    <source>
        <dbReference type="ARBA" id="ARBA00023128"/>
    </source>
</evidence>
<dbReference type="PANTHER" id="PTHR46103:SF1">
    <property type="entry name" value="RRNA METHYLTRANSFERASE 1, MITOCHONDRIAL"/>
    <property type="match status" value="1"/>
</dbReference>
<dbReference type="GeneID" id="30968274"/>
<feature type="domain" description="RNA 2-O ribose methyltransferase substrate binding" evidence="10">
    <location>
        <begin position="48"/>
        <end position="128"/>
    </location>
</feature>
<dbReference type="SUPFAM" id="SSF75217">
    <property type="entry name" value="alpha/beta knot"/>
    <property type="match status" value="1"/>
</dbReference>
<dbReference type="InParanoid" id="A0A1D2VF11"/>
<dbReference type="Proteomes" id="UP000095038">
    <property type="component" value="Unassembled WGS sequence"/>
</dbReference>
<name>A0A1D2VF11_9ASCO</name>
<evidence type="ECO:0000313" key="12">
    <source>
        <dbReference type="Proteomes" id="UP000095038"/>
    </source>
</evidence>
<reference evidence="12" key="1">
    <citation type="submission" date="2016-05" db="EMBL/GenBank/DDBJ databases">
        <title>Comparative genomics of biotechnologically important yeasts.</title>
        <authorList>
            <consortium name="DOE Joint Genome Institute"/>
            <person name="Riley R."/>
            <person name="Haridas S."/>
            <person name="Wolfe K.H."/>
            <person name="Lopes M.R."/>
            <person name="Hittinger C.T."/>
            <person name="Goker M."/>
            <person name="Salamov A."/>
            <person name="Wisecaver J."/>
            <person name="Long T.M."/>
            <person name="Aerts A.L."/>
            <person name="Barry K."/>
            <person name="Choi C."/>
            <person name="Clum A."/>
            <person name="Coughlan A.Y."/>
            <person name="Deshpande S."/>
            <person name="Douglass A.P."/>
            <person name="Hanson S.J."/>
            <person name="Klenk H.-P."/>
            <person name="Labutti K."/>
            <person name="Lapidus A."/>
            <person name="Lindquist E."/>
            <person name="Lipzen A."/>
            <person name="Meier-Kolthoff J.P."/>
            <person name="Ohm R.A."/>
            <person name="Otillar R.P."/>
            <person name="Pangilinan J."/>
            <person name="Peng Y."/>
            <person name="Rokas A."/>
            <person name="Rosa C.A."/>
            <person name="Scheuner C."/>
            <person name="Sibirny A.A."/>
            <person name="Slot J.C."/>
            <person name="Stielow J.B."/>
            <person name="Sun H."/>
            <person name="Kurtzman C.P."/>
            <person name="Blackwell M."/>
            <person name="Grigoriev I.V."/>
            <person name="Jeffries T.W."/>
        </authorList>
    </citation>
    <scope>NUCLEOTIDE SEQUENCE [LARGE SCALE GENOMIC DNA]</scope>
    <source>
        <strain evidence="12">DSM 1968</strain>
    </source>
</reference>
<dbReference type="EMBL" id="KV454483">
    <property type="protein sequence ID" value="ODV60216.1"/>
    <property type="molecule type" value="Genomic_DNA"/>
</dbReference>
<dbReference type="InterPro" id="IPR029064">
    <property type="entry name" value="Ribosomal_eL30-like_sf"/>
</dbReference>
<dbReference type="InterPro" id="IPR013123">
    <property type="entry name" value="SpoU_subst-bd"/>
</dbReference>
<dbReference type="CDD" id="cd18105">
    <property type="entry name" value="SpoU-like_MRM1"/>
    <property type="match status" value="1"/>
</dbReference>
<evidence type="ECO:0000256" key="2">
    <source>
        <dbReference type="ARBA" id="ARBA00007228"/>
    </source>
</evidence>
<dbReference type="NCBIfam" id="TIGR00186">
    <property type="entry name" value="rRNA_methyl_3"/>
    <property type="match status" value="1"/>
</dbReference>
<keyword evidence="7" id="KW-0809">Transit peptide</keyword>
<evidence type="ECO:0000256" key="1">
    <source>
        <dbReference type="ARBA" id="ARBA00004173"/>
    </source>
</evidence>
<keyword evidence="6" id="KW-0949">S-adenosyl-L-methionine</keyword>
<dbReference type="OrthoDB" id="270651at2759"/>
<keyword evidence="4" id="KW-0489">Methyltransferase</keyword>
<dbReference type="InterPro" id="IPR001537">
    <property type="entry name" value="SpoU_MeTrfase"/>
</dbReference>
<dbReference type="Gene3D" id="3.30.1330.30">
    <property type="match status" value="1"/>
</dbReference>
<dbReference type="InterPro" id="IPR004441">
    <property type="entry name" value="rRNA_MeTrfase_TrmH"/>
</dbReference>
<dbReference type="PANTHER" id="PTHR46103">
    <property type="entry name" value="RRNA METHYLTRANSFERASE 1, MITOCHONDRIAL"/>
    <property type="match status" value="1"/>
</dbReference>
<protein>
    <recommendedName>
        <fullName evidence="9">rRNA methyltransferase 1, mitochondrial</fullName>
    </recommendedName>
</protein>
<organism evidence="11 12">
    <name type="scientific">Ascoidea rubescens DSM 1968</name>
    <dbReference type="NCBI Taxonomy" id="1344418"/>
    <lineage>
        <taxon>Eukaryota</taxon>
        <taxon>Fungi</taxon>
        <taxon>Dikarya</taxon>
        <taxon>Ascomycota</taxon>
        <taxon>Saccharomycotina</taxon>
        <taxon>Saccharomycetes</taxon>
        <taxon>Ascoideaceae</taxon>
        <taxon>Ascoidea</taxon>
    </lineage>
</organism>
<comment type="subcellular location">
    <subcellularLocation>
        <location evidence="1">Mitochondrion</location>
    </subcellularLocation>
</comment>
<dbReference type="InterPro" id="IPR029028">
    <property type="entry name" value="Alpha/beta_knot_MTases"/>
</dbReference>
<dbReference type="AlphaFoldDB" id="A0A1D2VF11"/>
<accession>A0A1D2VF11</accession>
<dbReference type="GO" id="GO:0003723">
    <property type="term" value="F:RNA binding"/>
    <property type="evidence" value="ECO:0007669"/>
    <property type="project" value="InterPro"/>
</dbReference>
<evidence type="ECO:0000259" key="10">
    <source>
        <dbReference type="SMART" id="SM00967"/>
    </source>
</evidence>
<dbReference type="Pfam" id="PF08032">
    <property type="entry name" value="SpoU_sub_bind"/>
    <property type="match status" value="1"/>
</dbReference>
<dbReference type="RefSeq" id="XP_020046523.1">
    <property type="nucleotide sequence ID" value="XM_020194638.1"/>
</dbReference>
<keyword evidence="8" id="KW-0496">Mitochondrion</keyword>
<evidence type="ECO:0000256" key="3">
    <source>
        <dbReference type="ARBA" id="ARBA00022552"/>
    </source>
</evidence>
<dbReference type="InterPro" id="IPR047261">
    <property type="entry name" value="MRM1_MeTrfase_dom"/>
</dbReference>